<dbReference type="KEGG" id="tim:GMBLW1_31930"/>
<accession>A0A6C2YH83</accession>
<protein>
    <submittedName>
        <fullName evidence="1">Uncharacterized protein</fullName>
    </submittedName>
</protein>
<name>A0A6C2YH83_9BACT</name>
<dbReference type="InParanoid" id="A0A6C2YH83"/>
<dbReference type="EMBL" id="LR586016">
    <property type="protein sequence ID" value="VIP00767.1"/>
    <property type="molecule type" value="Genomic_DNA"/>
</dbReference>
<dbReference type="AlphaFoldDB" id="A0A6C2YH83"/>
<dbReference type="Proteomes" id="UP000464378">
    <property type="component" value="Chromosome"/>
</dbReference>
<evidence type="ECO:0000313" key="1">
    <source>
        <dbReference type="EMBL" id="VIP00767.1"/>
    </source>
</evidence>
<gene>
    <name evidence="1" type="ORF">GMBLW1_31930</name>
</gene>
<proteinExistence type="predicted"/>
<dbReference type="RefSeq" id="WP_232055884.1">
    <property type="nucleotide sequence ID" value="NZ_LR593887.1"/>
</dbReference>
<evidence type="ECO:0000313" key="2">
    <source>
        <dbReference type="Proteomes" id="UP000464378"/>
    </source>
</evidence>
<reference evidence="1" key="1">
    <citation type="submission" date="2019-04" db="EMBL/GenBank/DDBJ databases">
        <authorList>
            <consortium name="Science for Life Laboratories"/>
        </authorList>
    </citation>
    <scope>NUCLEOTIDE SEQUENCE</scope>
    <source>
        <strain evidence="1">MBLW1</strain>
    </source>
</reference>
<sequence length="124" mass="14146">MPNSEIYINNDLENFGRVWVHIQNVDGVSCMPYRVRMAFDTVDVVISPDDKPPSVSWDQYLREEVSELGSGMLSVFFEKLRRLSGADREQPRWVIATLDAVIEETHGIELQGRAVGFDPSRFLS</sequence>
<dbReference type="EMBL" id="LR593887">
    <property type="protein sequence ID" value="VTR96952.1"/>
    <property type="molecule type" value="Genomic_DNA"/>
</dbReference>
<organism evidence="1">
    <name type="scientific">Tuwongella immobilis</name>
    <dbReference type="NCBI Taxonomy" id="692036"/>
    <lineage>
        <taxon>Bacteria</taxon>
        <taxon>Pseudomonadati</taxon>
        <taxon>Planctomycetota</taxon>
        <taxon>Planctomycetia</taxon>
        <taxon>Gemmatales</taxon>
        <taxon>Gemmataceae</taxon>
        <taxon>Tuwongella</taxon>
    </lineage>
</organism>
<keyword evidence="2" id="KW-1185">Reference proteome</keyword>